<protein>
    <recommendedName>
        <fullName evidence="3">HPt domain-containing protein</fullName>
    </recommendedName>
</protein>
<dbReference type="GO" id="GO:0004672">
    <property type="term" value="F:protein kinase activity"/>
    <property type="evidence" value="ECO:0007669"/>
    <property type="project" value="UniProtKB-ARBA"/>
</dbReference>
<dbReference type="RefSeq" id="WP_101892955.1">
    <property type="nucleotide sequence ID" value="NZ_CP022684.1"/>
</dbReference>
<dbReference type="InterPro" id="IPR008207">
    <property type="entry name" value="Sig_transdc_His_kin_Hpt_dom"/>
</dbReference>
<keyword evidence="2" id="KW-0597">Phosphoprotein</keyword>
<keyword evidence="5" id="KW-1185">Reference proteome</keyword>
<dbReference type="EMBL" id="CP022684">
    <property type="protein sequence ID" value="AUM11615.1"/>
    <property type="molecule type" value="Genomic_DNA"/>
</dbReference>
<dbReference type="Pfam" id="PF01627">
    <property type="entry name" value="Hpt"/>
    <property type="match status" value="1"/>
</dbReference>
<evidence type="ECO:0000259" key="3">
    <source>
        <dbReference type="PROSITE" id="PS50894"/>
    </source>
</evidence>
<evidence type="ECO:0000256" key="1">
    <source>
        <dbReference type="ARBA" id="ARBA00023012"/>
    </source>
</evidence>
<sequence length="114" mass="12539">MSNPEEHLDIGALQDLKEIMESEFETLVNTFVADSLSKVEQLADIIAQQDCDELRKVAHSLKGSSSNVCAFRLSEFARQLEMMGKDGKMAGAEEVLASLSEEFSTVTLLLNNSL</sequence>
<dbReference type="InterPro" id="IPR036641">
    <property type="entry name" value="HPT_dom_sf"/>
</dbReference>
<evidence type="ECO:0000256" key="2">
    <source>
        <dbReference type="PROSITE-ProRule" id="PRU00110"/>
    </source>
</evidence>
<dbReference type="SUPFAM" id="SSF47226">
    <property type="entry name" value="Histidine-containing phosphotransfer domain, HPT domain"/>
    <property type="match status" value="1"/>
</dbReference>
<evidence type="ECO:0000313" key="5">
    <source>
        <dbReference type="Proteomes" id="UP000235116"/>
    </source>
</evidence>
<evidence type="ECO:0000313" key="4">
    <source>
        <dbReference type="EMBL" id="AUM11615.1"/>
    </source>
</evidence>
<dbReference type="PROSITE" id="PS50894">
    <property type="entry name" value="HPT"/>
    <property type="match status" value="1"/>
</dbReference>
<dbReference type="AlphaFoldDB" id="A0A2K9LJD2"/>
<dbReference type="GO" id="GO:0000160">
    <property type="term" value="P:phosphorelay signal transduction system"/>
    <property type="evidence" value="ECO:0007669"/>
    <property type="project" value="UniProtKB-KW"/>
</dbReference>
<keyword evidence="1" id="KW-0902">Two-component regulatory system</keyword>
<name>A0A2K9LJD2_9GAMM</name>
<feature type="modified residue" description="Phosphohistidine" evidence="2">
    <location>
        <position position="59"/>
    </location>
</feature>
<accession>A0A2K9LJD2</accession>
<organism evidence="4 5">
    <name type="scientific">Ketobacter alkanivorans</name>
    <dbReference type="NCBI Taxonomy" id="1917421"/>
    <lineage>
        <taxon>Bacteria</taxon>
        <taxon>Pseudomonadati</taxon>
        <taxon>Pseudomonadota</taxon>
        <taxon>Gammaproteobacteria</taxon>
        <taxon>Pseudomonadales</taxon>
        <taxon>Ketobacteraceae</taxon>
        <taxon>Ketobacter</taxon>
    </lineage>
</organism>
<gene>
    <name evidence="4" type="ORF">Kalk_03910</name>
</gene>
<proteinExistence type="predicted"/>
<dbReference type="Proteomes" id="UP000235116">
    <property type="component" value="Chromosome"/>
</dbReference>
<dbReference type="KEGG" id="kak:Kalk_03910"/>
<reference evidence="5" key="1">
    <citation type="submission" date="2017-08" db="EMBL/GenBank/DDBJ databases">
        <title>Direct submision.</title>
        <authorList>
            <person name="Kim S.-J."/>
            <person name="Rhee S.-K."/>
        </authorList>
    </citation>
    <scope>NUCLEOTIDE SEQUENCE [LARGE SCALE GENOMIC DNA]</scope>
    <source>
        <strain evidence="5">GI5</strain>
    </source>
</reference>
<feature type="domain" description="HPt" evidence="3">
    <location>
        <begin position="20"/>
        <end position="113"/>
    </location>
</feature>
<dbReference type="OrthoDB" id="9131849at2"/>
<dbReference type="Gene3D" id="1.20.120.160">
    <property type="entry name" value="HPT domain"/>
    <property type="match status" value="1"/>
</dbReference>